<sequence>MRTPALLAAPLALALACAHATPPPAAPAPAAPGAAPAAGAPAPSPLAPVRDEVDRLLHDEADAIWKGWTTGAPIDLDAVHARHARLFTPETLAAVRAARAGAAGAELQALDALARYLQGELLARATAAESERAAAAAAAATVTWDGRKVAASRVPALLAAEPDPSRRAALEHLAAEAARARAPLAQAWASAVRDQAGRLGYPDARALVADLRGAPPERLAALAEDALSATDKLYRMLLADLAGRELKLPLDRLRERDLRRLFRTARDARTFPAPRVLGHVSALMDGLGFAVGQQKNLTVDDRTDARKDPRPLVMPVDVPGDVRVSFVPQGGAPELRGVLHELATAQFLAHVQTPVMEFRRLPPPALTEAYGTLFEWLTADPTWLVERAQLPLGHRDLAVRTELCDRLHAVRGLAARVLVEAARLKDPAGAEAAARRFGERAFAHPVEADEAALFLVDQDPLLASAEELRGALLGAQLEAYLSRRAVDAPWWRSREAGGWLLDRWSVGGRLTPDELARLTGSRALDAAGLAGLVRARAEAAGLRL</sequence>
<evidence type="ECO:0000256" key="2">
    <source>
        <dbReference type="SAM" id="SignalP"/>
    </source>
</evidence>
<protein>
    <recommendedName>
        <fullName evidence="5">DUF885 domain-containing protein</fullName>
    </recommendedName>
</protein>
<dbReference type="SUPFAM" id="SSF55486">
    <property type="entry name" value="Metalloproteases ('zincins'), catalytic domain"/>
    <property type="match status" value="1"/>
</dbReference>
<dbReference type="Proteomes" id="UP001162734">
    <property type="component" value="Chromosome"/>
</dbReference>
<dbReference type="RefSeq" id="WP_248342785.1">
    <property type="nucleotide sequence ID" value="NZ_AP025592.1"/>
</dbReference>
<keyword evidence="4" id="KW-1185">Reference proteome</keyword>
<evidence type="ECO:0000256" key="1">
    <source>
        <dbReference type="SAM" id="MobiDB-lite"/>
    </source>
</evidence>
<evidence type="ECO:0000313" key="3">
    <source>
        <dbReference type="EMBL" id="BDG10338.1"/>
    </source>
</evidence>
<accession>A0ABN6NDI5</accession>
<keyword evidence="2" id="KW-0732">Signal</keyword>
<gene>
    <name evidence="3" type="ORF">AMPC_34510</name>
</gene>
<organism evidence="3 4">
    <name type="scientific">Anaeromyxobacter paludicola</name>
    <dbReference type="NCBI Taxonomy" id="2918171"/>
    <lineage>
        <taxon>Bacteria</taxon>
        <taxon>Pseudomonadati</taxon>
        <taxon>Myxococcota</taxon>
        <taxon>Myxococcia</taxon>
        <taxon>Myxococcales</taxon>
        <taxon>Cystobacterineae</taxon>
        <taxon>Anaeromyxobacteraceae</taxon>
        <taxon>Anaeromyxobacter</taxon>
    </lineage>
</organism>
<feature type="compositionally biased region" description="Low complexity" evidence="1">
    <location>
        <begin position="31"/>
        <end position="41"/>
    </location>
</feature>
<proteinExistence type="predicted"/>
<feature type="region of interest" description="Disordered" evidence="1">
    <location>
        <begin position="22"/>
        <end position="47"/>
    </location>
</feature>
<evidence type="ECO:0008006" key="5">
    <source>
        <dbReference type="Google" id="ProtNLM"/>
    </source>
</evidence>
<evidence type="ECO:0000313" key="4">
    <source>
        <dbReference type="Proteomes" id="UP001162734"/>
    </source>
</evidence>
<name>A0ABN6NDI5_9BACT</name>
<reference evidence="4" key="1">
    <citation type="journal article" date="2022" name="Int. J. Syst. Evol. Microbiol.">
        <title>Anaeromyxobacter oryzae sp. nov., Anaeromyxobacter diazotrophicus sp. nov. and Anaeromyxobacter paludicola sp. nov., isolated from paddy soils.</title>
        <authorList>
            <person name="Itoh H."/>
            <person name="Xu Z."/>
            <person name="Mise K."/>
            <person name="Masuda Y."/>
            <person name="Ushijima N."/>
            <person name="Hayakawa C."/>
            <person name="Shiratori Y."/>
            <person name="Senoo K."/>
        </authorList>
    </citation>
    <scope>NUCLEOTIDE SEQUENCE [LARGE SCALE GENOMIC DNA]</scope>
    <source>
        <strain evidence="4">Red630</strain>
    </source>
</reference>
<feature type="signal peptide" evidence="2">
    <location>
        <begin position="1"/>
        <end position="20"/>
    </location>
</feature>
<dbReference type="EMBL" id="AP025592">
    <property type="protein sequence ID" value="BDG10338.1"/>
    <property type="molecule type" value="Genomic_DNA"/>
</dbReference>
<feature type="chain" id="PRO_5045353749" description="DUF885 domain-containing protein" evidence="2">
    <location>
        <begin position="21"/>
        <end position="544"/>
    </location>
</feature>
<dbReference type="PROSITE" id="PS51257">
    <property type="entry name" value="PROKAR_LIPOPROTEIN"/>
    <property type="match status" value="1"/>
</dbReference>